<sequence length="126" mass="13569">MRNKKGTLAHIVAKTSVAIALAGAMGSSLLANNTTYAVSGKEGKKSDVKYEMTKVMEANATSSKEDKHVMHTLDGSMSTVWEENSPGGGIGEVLSYKFASPMHIGRILIVNGDTSSKENYYKKNRI</sequence>
<dbReference type="NCBIfam" id="NF047619">
    <property type="entry name" value="NADase_discoid"/>
    <property type="match status" value="1"/>
</dbReference>
<gene>
    <name evidence="3" type="ORF">FGO82_06850</name>
</gene>
<dbReference type="InterPro" id="IPR057561">
    <property type="entry name" value="NADase_transloc"/>
</dbReference>
<evidence type="ECO:0000256" key="1">
    <source>
        <dbReference type="SAM" id="SignalP"/>
    </source>
</evidence>
<name>A0A660A4N1_STRPY</name>
<accession>A0A660A4N1</accession>
<dbReference type="Proteomes" id="UP000316580">
    <property type="component" value="Unassembled WGS sequence"/>
</dbReference>
<keyword evidence="3" id="KW-0808">Transferase</keyword>
<evidence type="ECO:0000259" key="2">
    <source>
        <dbReference type="Pfam" id="PF25302"/>
    </source>
</evidence>
<evidence type="ECO:0000313" key="3">
    <source>
        <dbReference type="EMBL" id="TNY46801.1"/>
    </source>
</evidence>
<feature type="non-terminal residue" evidence="3">
    <location>
        <position position="126"/>
    </location>
</feature>
<proteinExistence type="predicted"/>
<comment type="caution">
    <text evidence="3">The sequence shown here is derived from an EMBL/GenBank/DDBJ whole genome shotgun (WGS) entry which is preliminary data.</text>
</comment>
<feature type="signal peptide" evidence="1">
    <location>
        <begin position="1"/>
        <end position="30"/>
    </location>
</feature>
<evidence type="ECO:0000313" key="4">
    <source>
        <dbReference type="Proteomes" id="UP000316580"/>
    </source>
</evidence>
<feature type="domain" description="NAD glycohydrolase translocation F5/8 type C" evidence="2">
    <location>
        <begin position="50"/>
        <end position="126"/>
    </location>
</feature>
<protein>
    <submittedName>
        <fullName evidence="3">N-acetylglucosamine-1-phosphate uridyltransferase</fullName>
    </submittedName>
</protein>
<feature type="chain" id="PRO_5039497077" evidence="1">
    <location>
        <begin position="31"/>
        <end position="126"/>
    </location>
</feature>
<dbReference type="GO" id="GO:0016740">
    <property type="term" value="F:transferase activity"/>
    <property type="evidence" value="ECO:0007669"/>
    <property type="project" value="UniProtKB-KW"/>
</dbReference>
<keyword evidence="1" id="KW-0732">Signal</keyword>
<reference evidence="3 4" key="1">
    <citation type="submission" date="2019-05" db="EMBL/GenBank/DDBJ databases">
        <title>Novel genomic isolates of S.pyogenes and S.dysgalactiae subsp. equisimilis associated to necrotising fasciitis (NSTI).</title>
        <authorList>
            <person name="Barrantes I."/>
        </authorList>
    </citation>
    <scope>NUCLEOTIDE SEQUENCE [LARGE SCALE GENOMIC DNA]</scope>
    <source>
        <strain evidence="3 4">SPY6028</strain>
    </source>
</reference>
<dbReference type="AlphaFoldDB" id="A0A660A4N1"/>
<dbReference type="Pfam" id="PF25302">
    <property type="entry name" value="NADase_transloc"/>
    <property type="match status" value="1"/>
</dbReference>
<dbReference type="RefSeq" id="WP_414628501.1">
    <property type="nucleotide sequence ID" value="NZ_VCID01000539.1"/>
</dbReference>
<dbReference type="EMBL" id="VCID01000539">
    <property type="protein sequence ID" value="TNY46801.1"/>
    <property type="molecule type" value="Genomic_DNA"/>
</dbReference>
<organism evidence="3 4">
    <name type="scientific">Streptococcus pyogenes</name>
    <dbReference type="NCBI Taxonomy" id="1314"/>
    <lineage>
        <taxon>Bacteria</taxon>
        <taxon>Bacillati</taxon>
        <taxon>Bacillota</taxon>
        <taxon>Bacilli</taxon>
        <taxon>Lactobacillales</taxon>
        <taxon>Streptococcaceae</taxon>
        <taxon>Streptococcus</taxon>
    </lineage>
</organism>